<dbReference type="CTD" id="9941196"/>
<gene>
    <name evidence="1" type="ORF">LOAG_03808</name>
</gene>
<accession>A0A1S0U434</accession>
<dbReference type="OMA" id="YKAFVLC"/>
<dbReference type="GeneID" id="9941196"/>
<name>A0A1S0U434_LOALO</name>
<sequence length="448" mass="52220">MMIDSSRMSFIYGFLFGRTIQSISLATKLSLRRKNRQYCTKSQIAVKIPFALLPSYRLIAKSENNNIFLRLLLELELLYGAAEARLPTYFTDSDWVKYIQMTSVIERCCYLYQLYESRKEIEGKHKMKMHREVEITHKGDFHINTLYYFEREDFRRFAYEAFGCRLLAAWRCKDSFPPLLVDCRYLADLNHPTQRTLVKQIKDLVLDNSLQRSPFPVVFVNYHTTINIAEEVVSSWLRKRCLPKYRPSTANGSEELPDEKGEKRIKDRICAPFVPIVTTATVRECLGCTNPEEIAYINPRAAEYLPSPLSKYKAFVLCATPDNKLINSAFQAARTEQLNSYKLPITKFLNLGQTAVTMPLKITANIIRDVYANSCEWRTAFENHIPYFNILANDMYKNHNDDRDTLQVIGQWLSDAERRGKRRRKFVHAYSREERRAAQTALAEQNLS</sequence>
<dbReference type="FunCoup" id="A0A1S0U434">
    <property type="interactions" value="44"/>
</dbReference>
<protein>
    <recommendedName>
        <fullName evidence="2">SAM-dependent MTase TRM10-type domain-containing protein</fullName>
    </recommendedName>
</protein>
<evidence type="ECO:0000313" key="1">
    <source>
        <dbReference type="EMBL" id="EFO24682.2"/>
    </source>
</evidence>
<dbReference type="AlphaFoldDB" id="A0A1S0U434"/>
<organism evidence="1">
    <name type="scientific">Loa loa</name>
    <name type="common">Eye worm</name>
    <name type="synonym">Filaria loa</name>
    <dbReference type="NCBI Taxonomy" id="7209"/>
    <lineage>
        <taxon>Eukaryota</taxon>
        <taxon>Metazoa</taxon>
        <taxon>Ecdysozoa</taxon>
        <taxon>Nematoda</taxon>
        <taxon>Chromadorea</taxon>
        <taxon>Rhabditida</taxon>
        <taxon>Spirurina</taxon>
        <taxon>Spiruromorpha</taxon>
        <taxon>Filarioidea</taxon>
        <taxon>Onchocercidae</taxon>
        <taxon>Loa</taxon>
    </lineage>
</organism>
<reference evidence="1" key="1">
    <citation type="submission" date="2012-04" db="EMBL/GenBank/DDBJ databases">
        <title>The Genome Sequence of Loa loa.</title>
        <authorList>
            <consortium name="The Broad Institute Genome Sequencing Platform"/>
            <consortium name="Broad Institute Genome Sequencing Center for Infectious Disease"/>
            <person name="Nutman T.B."/>
            <person name="Fink D.L."/>
            <person name="Russ C."/>
            <person name="Young S."/>
            <person name="Zeng Q."/>
            <person name="Gargeya S."/>
            <person name="Alvarado L."/>
            <person name="Berlin A."/>
            <person name="Chapman S.B."/>
            <person name="Chen Z."/>
            <person name="Freedman E."/>
            <person name="Gellesch M."/>
            <person name="Goldberg J."/>
            <person name="Griggs A."/>
            <person name="Gujja S."/>
            <person name="Heilman E.R."/>
            <person name="Heiman D."/>
            <person name="Howarth C."/>
            <person name="Mehta T."/>
            <person name="Neiman D."/>
            <person name="Pearson M."/>
            <person name="Roberts A."/>
            <person name="Saif S."/>
            <person name="Shea T."/>
            <person name="Shenoy N."/>
            <person name="Sisk P."/>
            <person name="Stolte C."/>
            <person name="Sykes S."/>
            <person name="White J."/>
            <person name="Yandava C."/>
            <person name="Haas B."/>
            <person name="Henn M.R."/>
            <person name="Nusbaum C."/>
            <person name="Birren B."/>
        </authorList>
    </citation>
    <scope>NUCLEOTIDE SEQUENCE [LARGE SCALE GENOMIC DNA]</scope>
</reference>
<dbReference type="KEGG" id="loa:LOAG_03808"/>
<dbReference type="InParanoid" id="A0A1S0U434"/>
<dbReference type="Gene3D" id="3.40.1280.30">
    <property type="match status" value="1"/>
</dbReference>
<dbReference type="InterPro" id="IPR038459">
    <property type="entry name" value="MT_TRM10-typ_sf"/>
</dbReference>
<dbReference type="RefSeq" id="XP_003139390.2">
    <property type="nucleotide sequence ID" value="XM_003139342.2"/>
</dbReference>
<dbReference type="EMBL" id="JH712071">
    <property type="protein sequence ID" value="EFO24682.2"/>
    <property type="molecule type" value="Genomic_DNA"/>
</dbReference>
<proteinExistence type="predicted"/>
<evidence type="ECO:0008006" key="2">
    <source>
        <dbReference type="Google" id="ProtNLM"/>
    </source>
</evidence>
<dbReference type="OrthoDB" id="5809081at2759"/>